<dbReference type="PANTHER" id="PTHR43425:SF2">
    <property type="entry name" value="OXYGEN-INSENSITIVE NADPH NITROREDUCTASE"/>
    <property type="match status" value="1"/>
</dbReference>
<evidence type="ECO:0000256" key="4">
    <source>
        <dbReference type="ARBA" id="ARBA00023002"/>
    </source>
</evidence>
<organism evidence="7 8">
    <name type="scientific">Scrofimicrobium canadense</name>
    <dbReference type="NCBI Taxonomy" id="2652290"/>
    <lineage>
        <taxon>Bacteria</taxon>
        <taxon>Bacillati</taxon>
        <taxon>Actinomycetota</taxon>
        <taxon>Actinomycetes</taxon>
        <taxon>Actinomycetales</taxon>
        <taxon>Actinomycetaceae</taxon>
        <taxon>Scrofimicrobium</taxon>
    </lineage>
</organism>
<proteinExistence type="inferred from homology"/>
<dbReference type="SUPFAM" id="SSF55469">
    <property type="entry name" value="FMN-dependent nitroreductase-like"/>
    <property type="match status" value="1"/>
</dbReference>
<dbReference type="Gene3D" id="3.40.109.10">
    <property type="entry name" value="NADH Oxidase"/>
    <property type="match status" value="1"/>
</dbReference>
<dbReference type="Pfam" id="PF00881">
    <property type="entry name" value="Nitroreductase"/>
    <property type="match status" value="1"/>
</dbReference>
<dbReference type="InterPro" id="IPR016446">
    <property type="entry name" value="Flavin_OxRdtase_Frp"/>
</dbReference>
<dbReference type="PANTHER" id="PTHR43425">
    <property type="entry name" value="OXYGEN-INSENSITIVE NADPH NITROREDUCTASE"/>
    <property type="match status" value="1"/>
</dbReference>
<dbReference type="InterPro" id="IPR029479">
    <property type="entry name" value="Nitroreductase"/>
</dbReference>
<keyword evidence="2 5" id="KW-0285">Flavoprotein</keyword>
<evidence type="ECO:0000256" key="2">
    <source>
        <dbReference type="ARBA" id="ARBA00022630"/>
    </source>
</evidence>
<dbReference type="GO" id="GO:0016491">
    <property type="term" value="F:oxidoreductase activity"/>
    <property type="evidence" value="ECO:0007669"/>
    <property type="project" value="UniProtKB-UniRule"/>
</dbReference>
<evidence type="ECO:0000256" key="5">
    <source>
        <dbReference type="PIRNR" id="PIRNR005426"/>
    </source>
</evidence>
<evidence type="ECO:0000259" key="6">
    <source>
        <dbReference type="Pfam" id="PF00881"/>
    </source>
</evidence>
<evidence type="ECO:0000256" key="1">
    <source>
        <dbReference type="ARBA" id="ARBA00008366"/>
    </source>
</evidence>
<keyword evidence="5" id="KW-0521">NADP</keyword>
<accession>A0A6N7W662</accession>
<sequence>MEYRQQLPVSTPAIDVMTSHHSVRRYADEPISEDHLLAILASASSAATSSNQNSWSVIVVRDRDLKHDLMEATGKNPFIAQAPVFLVWVADLSRAHRLAEKKHAVVDALQYQEALLVGTIDATLAAQNAVVAAESFGMGTCYVGGIRTNIEKVCGLLNLPEYSYPVVGLALGWPADQAGVKPRLPLSSVAFNETYDVAAADAGIEELDRTTAEYFESQGFPGVVWSQKALQRWAGPEVMNGREKNREVIARRGLLDL</sequence>
<evidence type="ECO:0000313" key="7">
    <source>
        <dbReference type="EMBL" id="MSS84881.1"/>
    </source>
</evidence>
<dbReference type="EMBL" id="VULO01000010">
    <property type="protein sequence ID" value="MSS84881.1"/>
    <property type="molecule type" value="Genomic_DNA"/>
</dbReference>
<gene>
    <name evidence="7" type="ORF">FYJ24_08910</name>
</gene>
<dbReference type="RefSeq" id="WP_154545630.1">
    <property type="nucleotide sequence ID" value="NZ_VULO01000010.1"/>
</dbReference>
<evidence type="ECO:0000313" key="8">
    <source>
        <dbReference type="Proteomes" id="UP000470875"/>
    </source>
</evidence>
<name>A0A6N7W662_9ACTO</name>
<keyword evidence="3 5" id="KW-0288">FMN</keyword>
<dbReference type="InterPro" id="IPR000415">
    <property type="entry name" value="Nitroreductase-like"/>
</dbReference>
<dbReference type="AlphaFoldDB" id="A0A6N7W662"/>
<dbReference type="PIRSF" id="PIRSF005426">
    <property type="entry name" value="Frp"/>
    <property type="match status" value="1"/>
</dbReference>
<evidence type="ECO:0000256" key="3">
    <source>
        <dbReference type="ARBA" id="ARBA00022643"/>
    </source>
</evidence>
<keyword evidence="8" id="KW-1185">Reference proteome</keyword>
<keyword evidence="4 5" id="KW-0560">Oxidoreductase</keyword>
<reference evidence="7 8" key="1">
    <citation type="submission" date="2019-08" db="EMBL/GenBank/DDBJ databases">
        <title>In-depth cultivation of the pig gut microbiome towards novel bacterial diversity and tailored functional studies.</title>
        <authorList>
            <person name="Wylensek D."/>
            <person name="Hitch T.C.A."/>
            <person name="Clavel T."/>
        </authorList>
    </citation>
    <scope>NUCLEOTIDE SEQUENCE [LARGE SCALE GENOMIC DNA]</scope>
    <source>
        <strain evidence="7 8">WB03_NA08</strain>
    </source>
</reference>
<comment type="similarity">
    <text evidence="1 5">Belongs to the flavin oxidoreductase frp family.</text>
</comment>
<feature type="domain" description="Nitroreductase" evidence="6">
    <location>
        <begin position="19"/>
        <end position="173"/>
    </location>
</feature>
<protein>
    <submittedName>
        <fullName evidence="7">NADPH-dependent oxidoreductase</fullName>
    </submittedName>
</protein>
<dbReference type="Proteomes" id="UP000470875">
    <property type="component" value="Unassembled WGS sequence"/>
</dbReference>
<comment type="caution">
    <text evidence="7">The sequence shown here is derived from an EMBL/GenBank/DDBJ whole genome shotgun (WGS) entry which is preliminary data.</text>
</comment>